<dbReference type="PANTHER" id="PTHR43255">
    <property type="entry name" value="IRON-SULFUR-BINDING OXIDOREDUCTASE FADF-RELATED-RELATED"/>
    <property type="match status" value="1"/>
</dbReference>
<keyword evidence="5" id="KW-0411">Iron-sulfur</keyword>
<keyword evidence="9" id="KW-1185">Reference proteome</keyword>
<evidence type="ECO:0000313" key="8">
    <source>
        <dbReference type="EMBL" id="CCH72028.1"/>
    </source>
</evidence>
<keyword evidence="4" id="KW-0408">Iron</keyword>
<evidence type="ECO:0000256" key="1">
    <source>
        <dbReference type="ARBA" id="ARBA00022485"/>
    </source>
</evidence>
<sequence length="746" mass="81834">MYWIRLVLGVLMTVVALGMAGRRLGYLYRVGKAGQPIEPVRRSSTGEMVKAEAVEVAAQRKLLRWTGPGLAHAAVFWGFCVLLLTVLEAFGALFDEKFQLPVVGNWPILGFLEDLFALLCIAAVIAFTIIRIKNSPKEEGRKSRFFGSHLGPAWFVLFMIFNVVWTVLFTRGAQINAQNVGGFSLSAADNPDGPLKFLRGAFASQWIAQLFEPLGHRANEILETVFLLLGLAVLLGFTVFVTYSKHLHILASLPNVAYARRPRALGAALPVYSNGKEVDFEDPGEDDLMGVGKIEDFTWKGLLDFATCTECGRCQSQCPAWNTGKPLSPKVLMMGLRDHALAKAPYLTASEEARESLPDDVKALAEVPLVGATGYAEDNPLGAYTATGPDAVIDSDVIWSCTTCGACVEQCPVDIEHVDHILDMRRHQMLIESAFPEEASVMLNNLEHSADPWGRGASKRLDWAEGLDFEVRVFGMAGEDKIPDDVDYLFWVGCAGALDETAQRTTRAVATLLHEAGVEFMVLGDGESCTGDPARRIGHEFLFQMLAKQNVEILNEAGAKRIVVTCAHCFNTIANEYPQVGGTYDVIHHSTLLAQLVKDKRLTPVNRVEQSVTYHDPCYLGRHNRIFTPPREVLLGIPGMRVQEMERTRERSFCCGAGGARMWMDENLGSRINLNRTDEALAQQTDVVAAACPFCITMLGDGIAQRQAEGLTRQVEVTDIAELLLRSVRPDQAPEPAEPAGATPVS</sequence>
<gene>
    <name evidence="8" type="ORF">BN11_1290003</name>
</gene>
<dbReference type="InterPro" id="IPR017900">
    <property type="entry name" value="4Fe4S_Fe_S_CS"/>
</dbReference>
<dbReference type="Proteomes" id="UP000035763">
    <property type="component" value="Unassembled WGS sequence"/>
</dbReference>
<evidence type="ECO:0000259" key="7">
    <source>
        <dbReference type="PROSITE" id="PS51379"/>
    </source>
</evidence>
<feature type="transmembrane region" description="Helical" evidence="6">
    <location>
        <begin position="106"/>
        <end position="130"/>
    </location>
</feature>
<dbReference type="InterPro" id="IPR017896">
    <property type="entry name" value="4Fe4S_Fe-S-bd"/>
</dbReference>
<evidence type="ECO:0000256" key="2">
    <source>
        <dbReference type="ARBA" id="ARBA00022723"/>
    </source>
</evidence>
<feature type="transmembrane region" description="Helical" evidence="6">
    <location>
        <begin position="150"/>
        <end position="169"/>
    </location>
</feature>
<dbReference type="AlphaFoldDB" id="W6JSN4"/>
<protein>
    <recommendedName>
        <fullName evidence="7">4Fe-4S ferredoxin-type domain-containing protein</fullName>
    </recommendedName>
</protein>
<dbReference type="RefSeq" id="WP_201329250.1">
    <property type="nucleotide sequence ID" value="NZ_HG764815.1"/>
</dbReference>
<dbReference type="Pfam" id="PF13187">
    <property type="entry name" value="Fer4_9"/>
    <property type="match status" value="1"/>
</dbReference>
<reference evidence="8 9" key="1">
    <citation type="journal article" date="2013" name="ISME J.">
        <title>A metabolic model for members of the genus Tetrasphaera involved in enhanced biological phosphorus removal.</title>
        <authorList>
            <person name="Kristiansen R."/>
            <person name="Nguyen H.T.T."/>
            <person name="Saunders A.M."/>
            <person name="Nielsen J.L."/>
            <person name="Wimmer R."/>
            <person name="Le V.Q."/>
            <person name="McIlroy S.J."/>
            <person name="Petrovski S."/>
            <person name="Seviour R.J."/>
            <person name="Calteau A."/>
            <person name="Nielsen K.L."/>
            <person name="Nielsen P.H."/>
        </authorList>
    </citation>
    <scope>NUCLEOTIDE SEQUENCE [LARGE SCALE GENOMIC DNA]</scope>
    <source>
        <strain evidence="8 9">Ben110</strain>
    </source>
</reference>
<evidence type="ECO:0000256" key="5">
    <source>
        <dbReference type="ARBA" id="ARBA00023014"/>
    </source>
</evidence>
<proteinExistence type="predicted"/>
<evidence type="ECO:0000313" key="9">
    <source>
        <dbReference type="Proteomes" id="UP000035763"/>
    </source>
</evidence>
<keyword evidence="3" id="KW-0560">Oxidoreductase</keyword>
<comment type="caution">
    <text evidence="8">The sequence shown here is derived from an EMBL/GenBank/DDBJ whole genome shotgun (WGS) entry which is preliminary data.</text>
</comment>
<keyword evidence="2" id="KW-0479">Metal-binding</keyword>
<dbReference type="STRING" id="1193182.BN11_1290003"/>
<dbReference type="PROSITE" id="PS51379">
    <property type="entry name" value="4FE4S_FER_2"/>
    <property type="match status" value="2"/>
</dbReference>
<accession>W6JSN4</accession>
<keyword evidence="1" id="KW-0004">4Fe-4S</keyword>
<dbReference type="PROSITE" id="PS00198">
    <property type="entry name" value="4FE4S_FER_1"/>
    <property type="match status" value="1"/>
</dbReference>
<dbReference type="InterPro" id="IPR051460">
    <property type="entry name" value="HdrC_iron-sulfur_subunit"/>
</dbReference>
<feature type="transmembrane region" description="Helical" evidence="6">
    <location>
        <begin position="70"/>
        <end position="94"/>
    </location>
</feature>
<dbReference type="GO" id="GO:0016491">
    <property type="term" value="F:oxidoreductase activity"/>
    <property type="evidence" value="ECO:0007669"/>
    <property type="project" value="UniProtKB-KW"/>
</dbReference>
<dbReference type="GO" id="GO:0046872">
    <property type="term" value="F:metal ion binding"/>
    <property type="evidence" value="ECO:0007669"/>
    <property type="project" value="UniProtKB-KW"/>
</dbReference>
<feature type="transmembrane region" description="Helical" evidence="6">
    <location>
        <begin position="6"/>
        <end position="25"/>
    </location>
</feature>
<dbReference type="InterPro" id="IPR009051">
    <property type="entry name" value="Helical_ferredxn"/>
</dbReference>
<dbReference type="Gene3D" id="1.10.1060.10">
    <property type="entry name" value="Alpha-helical ferredoxin"/>
    <property type="match status" value="1"/>
</dbReference>
<dbReference type="GO" id="GO:0005886">
    <property type="term" value="C:plasma membrane"/>
    <property type="evidence" value="ECO:0007669"/>
    <property type="project" value="TreeGrafter"/>
</dbReference>
<feature type="domain" description="4Fe-4S ferredoxin-type" evidence="7">
    <location>
        <begin position="299"/>
        <end position="329"/>
    </location>
</feature>
<feature type="transmembrane region" description="Helical" evidence="6">
    <location>
        <begin position="221"/>
        <end position="243"/>
    </location>
</feature>
<dbReference type="GO" id="GO:0051539">
    <property type="term" value="F:4 iron, 4 sulfur cluster binding"/>
    <property type="evidence" value="ECO:0007669"/>
    <property type="project" value="UniProtKB-KW"/>
</dbReference>
<dbReference type="InterPro" id="IPR004017">
    <property type="entry name" value="Cys_rich_dom"/>
</dbReference>
<dbReference type="EMBL" id="CAJA01000034">
    <property type="protein sequence ID" value="CCH72028.1"/>
    <property type="molecule type" value="Genomic_DNA"/>
</dbReference>
<evidence type="ECO:0000256" key="6">
    <source>
        <dbReference type="SAM" id="Phobius"/>
    </source>
</evidence>
<dbReference type="Pfam" id="PF02754">
    <property type="entry name" value="CCG"/>
    <property type="match status" value="2"/>
</dbReference>
<name>W6JSN4_9MICO</name>
<keyword evidence="6" id="KW-0472">Membrane</keyword>
<dbReference type="SUPFAM" id="SSF46548">
    <property type="entry name" value="alpha-helical ferredoxin"/>
    <property type="match status" value="1"/>
</dbReference>
<keyword evidence="6" id="KW-1133">Transmembrane helix</keyword>
<dbReference type="PANTHER" id="PTHR43255:SF1">
    <property type="entry name" value="IRON-SULFUR-BINDING OXIDOREDUCTASE FADF-RELATED"/>
    <property type="match status" value="1"/>
</dbReference>
<keyword evidence="6" id="KW-0812">Transmembrane</keyword>
<feature type="domain" description="4Fe-4S ferredoxin-type" evidence="7">
    <location>
        <begin position="389"/>
        <end position="421"/>
    </location>
</feature>
<organism evidence="8 9">
    <name type="scientific">Nostocoides australiense Ben110</name>
    <dbReference type="NCBI Taxonomy" id="1193182"/>
    <lineage>
        <taxon>Bacteria</taxon>
        <taxon>Bacillati</taxon>
        <taxon>Actinomycetota</taxon>
        <taxon>Actinomycetes</taxon>
        <taxon>Micrococcales</taxon>
        <taxon>Intrasporangiaceae</taxon>
        <taxon>Nostocoides</taxon>
    </lineage>
</organism>
<evidence type="ECO:0000256" key="4">
    <source>
        <dbReference type="ARBA" id="ARBA00023004"/>
    </source>
</evidence>
<evidence type="ECO:0000256" key="3">
    <source>
        <dbReference type="ARBA" id="ARBA00023002"/>
    </source>
</evidence>